<dbReference type="SUPFAM" id="SSF50630">
    <property type="entry name" value="Acid proteases"/>
    <property type="match status" value="1"/>
</dbReference>
<reference evidence="1" key="1">
    <citation type="submission" date="2014-07" db="EMBL/GenBank/DDBJ databases">
        <authorList>
            <person name="Martin A.A"/>
            <person name="De Silva N."/>
        </authorList>
    </citation>
    <scope>NUCLEOTIDE SEQUENCE</scope>
</reference>
<reference evidence="2" key="2">
    <citation type="submission" date="2015-08" db="UniProtKB">
        <authorList>
            <consortium name="WormBaseParasite"/>
        </authorList>
    </citation>
    <scope>IDENTIFICATION</scope>
</reference>
<proteinExistence type="predicted"/>
<protein>
    <submittedName>
        <fullName evidence="2">Integrase catalytic domain-containing protein</fullName>
    </submittedName>
</protein>
<name>A0A0K0FIL3_STRVS</name>
<evidence type="ECO:0000313" key="2">
    <source>
        <dbReference type="WBParaSite" id="SVE_0873300.1"/>
    </source>
</evidence>
<organism evidence="1 2">
    <name type="scientific">Strongyloides venezuelensis</name>
    <name type="common">Threadworm</name>
    <dbReference type="NCBI Taxonomy" id="75913"/>
    <lineage>
        <taxon>Eukaryota</taxon>
        <taxon>Metazoa</taxon>
        <taxon>Ecdysozoa</taxon>
        <taxon>Nematoda</taxon>
        <taxon>Chromadorea</taxon>
        <taxon>Rhabditida</taxon>
        <taxon>Tylenchina</taxon>
        <taxon>Panagrolaimomorpha</taxon>
        <taxon>Strongyloidoidea</taxon>
        <taxon>Strongyloididae</taxon>
        <taxon>Strongyloides</taxon>
    </lineage>
</organism>
<accession>A0A0K0FIL3</accession>
<dbReference type="InterPro" id="IPR021109">
    <property type="entry name" value="Peptidase_aspartic_dom_sf"/>
</dbReference>
<dbReference type="Proteomes" id="UP000035680">
    <property type="component" value="Unassembled WGS sequence"/>
</dbReference>
<sequence length="513" mass="59584">MLLLLIHIPESPNISESDQLVYTQIGNVLNTLSSLDQYQHIDFKSLYGQDIFVRINVLRRRVEQVTRHLLPPVTVTETFQFYSTMTRNAFHSSYSDTLASDKSYKFKVDMKSFVKSFVKSLTPFKNLAKIVIANYPETDKLNSIKDRLKCQLISNKYLYKYVRDFDESPVTLFRHLVYRYNNEKLRRQTVNAGKFSRYASFSRFKSIKCYHCQISEHTSDQFKRKIKVLYQKAFSGLKKQARNRSETPRVFVTVYLNLLFATSLLDGGSDVSIINKELAKQVDLFVLNYVESIITLAGKCQMVLVESPVSLQINDRSRITLNQPINHLSKSHRRSCFTVTTKIDKNLHAIIVYLDDILVISNTDQEEDKRAMLNYASYSINFELTIPNKHTSNGVAERAIRTRRLLLKKYESTFREKYSFQRRVTGERPRDLIFVFSIHSTSRDSEDMTLKNLKIETLQYINDPAAYKIYKQGKPETAISILQSVNENDGTVKIKSKKSLMIKKPVLKIKPLE</sequence>
<keyword evidence="1" id="KW-1185">Reference proteome</keyword>
<dbReference type="AlphaFoldDB" id="A0A0K0FIL3"/>
<dbReference type="WBParaSite" id="SVE_0873300.1">
    <property type="protein sequence ID" value="SVE_0873300.1"/>
    <property type="gene ID" value="SVE_0873300"/>
</dbReference>
<evidence type="ECO:0000313" key="1">
    <source>
        <dbReference type="Proteomes" id="UP000035680"/>
    </source>
</evidence>